<evidence type="ECO:0000313" key="3">
    <source>
        <dbReference type="Proteomes" id="UP000276776"/>
    </source>
</evidence>
<evidence type="ECO:0000313" key="4">
    <source>
        <dbReference type="WBParaSite" id="TCLT_0000299201-mRNA-1"/>
    </source>
</evidence>
<dbReference type="EMBL" id="UYYF01000869">
    <property type="protein sequence ID" value="VDM99236.1"/>
    <property type="molecule type" value="Genomic_DNA"/>
</dbReference>
<evidence type="ECO:0000256" key="1">
    <source>
        <dbReference type="SAM" id="MobiDB-lite"/>
    </source>
</evidence>
<proteinExistence type="predicted"/>
<gene>
    <name evidence="2" type="ORF">TCLT_LOCUS2994</name>
</gene>
<accession>A0A0N5CRZ2</accession>
<dbReference type="AlphaFoldDB" id="A0A0N5CRZ2"/>
<protein>
    <submittedName>
        <fullName evidence="2 4">Uncharacterized protein</fullName>
    </submittedName>
</protein>
<feature type="region of interest" description="Disordered" evidence="1">
    <location>
        <begin position="1"/>
        <end position="40"/>
    </location>
</feature>
<reference evidence="4" key="1">
    <citation type="submission" date="2017-02" db="UniProtKB">
        <authorList>
            <consortium name="WormBaseParasite"/>
        </authorList>
    </citation>
    <scope>IDENTIFICATION</scope>
</reference>
<evidence type="ECO:0000313" key="2">
    <source>
        <dbReference type="EMBL" id="VDM99236.1"/>
    </source>
</evidence>
<reference evidence="2 3" key="2">
    <citation type="submission" date="2018-11" db="EMBL/GenBank/DDBJ databases">
        <authorList>
            <consortium name="Pathogen Informatics"/>
        </authorList>
    </citation>
    <scope>NUCLEOTIDE SEQUENCE [LARGE SCALE GENOMIC DNA]</scope>
</reference>
<keyword evidence="3" id="KW-1185">Reference proteome</keyword>
<dbReference type="OrthoDB" id="10412146at2759"/>
<name>A0A0N5CRZ2_THECL</name>
<feature type="compositionally biased region" description="Polar residues" evidence="1">
    <location>
        <begin position="1"/>
        <end position="26"/>
    </location>
</feature>
<organism evidence="4">
    <name type="scientific">Thelazia callipaeda</name>
    <name type="common">Oriental eyeworm</name>
    <name type="synonym">Parasitic nematode</name>
    <dbReference type="NCBI Taxonomy" id="103827"/>
    <lineage>
        <taxon>Eukaryota</taxon>
        <taxon>Metazoa</taxon>
        <taxon>Ecdysozoa</taxon>
        <taxon>Nematoda</taxon>
        <taxon>Chromadorea</taxon>
        <taxon>Rhabditida</taxon>
        <taxon>Spirurina</taxon>
        <taxon>Spiruromorpha</taxon>
        <taxon>Thelazioidea</taxon>
        <taxon>Thelaziidae</taxon>
        <taxon>Thelazia</taxon>
    </lineage>
</organism>
<sequence>MTTYSTESALANNAESEGNEPLASSSNKDDAAISESSNEAESIAMKTLDNLVEQQPKNPSLIGKKIQIATATTPNGLKHNQSSMNATKQETVISAETKTATESDRKLINRYTIFGILLY</sequence>
<dbReference type="Proteomes" id="UP000276776">
    <property type="component" value="Unassembled WGS sequence"/>
</dbReference>
<dbReference type="WBParaSite" id="TCLT_0000299201-mRNA-1">
    <property type="protein sequence ID" value="TCLT_0000299201-mRNA-1"/>
    <property type="gene ID" value="TCLT_0000299201"/>
</dbReference>